<proteinExistence type="predicted"/>
<evidence type="ECO:0000256" key="1">
    <source>
        <dbReference type="SAM" id="MobiDB-lite"/>
    </source>
</evidence>
<feature type="compositionally biased region" description="Basic and acidic residues" evidence="1">
    <location>
        <begin position="1"/>
        <end position="11"/>
    </location>
</feature>
<dbReference type="EMBL" id="HBUE01100341">
    <property type="protein sequence ID" value="CAG6485042.1"/>
    <property type="molecule type" value="Transcribed_RNA"/>
</dbReference>
<evidence type="ECO:0000313" key="2">
    <source>
        <dbReference type="EMBL" id="CAG6485042.1"/>
    </source>
</evidence>
<feature type="region of interest" description="Disordered" evidence="1">
    <location>
        <begin position="1"/>
        <end position="36"/>
    </location>
</feature>
<reference evidence="2" key="1">
    <citation type="submission" date="2021-05" db="EMBL/GenBank/DDBJ databases">
        <authorList>
            <person name="Alioto T."/>
            <person name="Alioto T."/>
            <person name="Gomez Garrido J."/>
        </authorList>
    </citation>
    <scope>NUCLEOTIDE SEQUENCE</scope>
</reference>
<dbReference type="AlphaFoldDB" id="A0A8D8C188"/>
<accession>A0A8D8C188</accession>
<name>A0A8D8C188_CULPI</name>
<sequence>MNRLKLPETTRTKMAAANPGEAASTGPGAGAGNGHGVHSGLLVAAVKRPRPPPPVAVAGRTVSLTSEEATPTVMRRTTLTVPLSGTNVKWRNCPAVKSVPLPVGMPSTTSCHRPSGTQSKSCTARANFGTGTTASARRPIAFWSASSWTTLAAGRPACGRSLPRRSWRGGNRLRRSMVGVARTTGRY</sequence>
<organism evidence="2">
    <name type="scientific">Culex pipiens</name>
    <name type="common">House mosquito</name>
    <dbReference type="NCBI Taxonomy" id="7175"/>
    <lineage>
        <taxon>Eukaryota</taxon>
        <taxon>Metazoa</taxon>
        <taxon>Ecdysozoa</taxon>
        <taxon>Arthropoda</taxon>
        <taxon>Hexapoda</taxon>
        <taxon>Insecta</taxon>
        <taxon>Pterygota</taxon>
        <taxon>Neoptera</taxon>
        <taxon>Endopterygota</taxon>
        <taxon>Diptera</taxon>
        <taxon>Nematocera</taxon>
        <taxon>Culicoidea</taxon>
        <taxon>Culicidae</taxon>
        <taxon>Culicinae</taxon>
        <taxon>Culicini</taxon>
        <taxon>Culex</taxon>
        <taxon>Culex</taxon>
    </lineage>
</organism>
<protein>
    <submittedName>
        <fullName evidence="2">(northern house mosquito) hypothetical protein</fullName>
    </submittedName>
</protein>
<feature type="compositionally biased region" description="Gly residues" evidence="1">
    <location>
        <begin position="27"/>
        <end position="36"/>
    </location>
</feature>